<dbReference type="Gene3D" id="3.30.1330.30">
    <property type="match status" value="1"/>
</dbReference>
<dbReference type="SUPFAM" id="SSF55315">
    <property type="entry name" value="L30e-like"/>
    <property type="match status" value="1"/>
</dbReference>
<dbReference type="EMBL" id="UGPP01000001">
    <property type="protein sequence ID" value="STY70925.1"/>
    <property type="molecule type" value="Genomic_DNA"/>
</dbReference>
<dbReference type="Proteomes" id="UP000255234">
    <property type="component" value="Unassembled WGS sequence"/>
</dbReference>
<organism evidence="2 3">
    <name type="scientific">Megamonas hypermegale</name>
    <dbReference type="NCBI Taxonomy" id="158847"/>
    <lineage>
        <taxon>Bacteria</taxon>
        <taxon>Bacillati</taxon>
        <taxon>Bacillota</taxon>
        <taxon>Negativicutes</taxon>
        <taxon>Selenomonadales</taxon>
        <taxon>Selenomonadaceae</taxon>
        <taxon>Megamonas</taxon>
    </lineage>
</organism>
<name>A0A378NSZ9_9FIRM</name>
<protein>
    <submittedName>
        <fullName evidence="2">Ribosomal protein L30E</fullName>
    </submittedName>
</protein>
<feature type="domain" description="Ribosomal protein eL8/eL30/eS12/Gadd45" evidence="1">
    <location>
        <begin position="12"/>
        <end position="97"/>
    </location>
</feature>
<sequence length="104" mass="11432">MNNKVKLINIVSIACRAGKVMSGEFVIEKALSSKNNIKLILLANDVADATKAKYEKMAKNSKVLLRYTELTKDEMANSIGKTDRAAIAICDEGFKKAILKILDN</sequence>
<dbReference type="Pfam" id="PF01248">
    <property type="entry name" value="Ribosomal_L7Ae"/>
    <property type="match status" value="1"/>
</dbReference>
<dbReference type="GO" id="GO:0005840">
    <property type="term" value="C:ribosome"/>
    <property type="evidence" value="ECO:0007669"/>
    <property type="project" value="UniProtKB-KW"/>
</dbReference>
<evidence type="ECO:0000259" key="1">
    <source>
        <dbReference type="Pfam" id="PF01248"/>
    </source>
</evidence>
<dbReference type="InterPro" id="IPR004038">
    <property type="entry name" value="Ribosomal_eL8/eL30/eS12/Gad45"/>
</dbReference>
<dbReference type="AlphaFoldDB" id="A0A378NSZ9"/>
<reference evidence="2 3" key="1">
    <citation type="submission" date="2018-06" db="EMBL/GenBank/DDBJ databases">
        <authorList>
            <consortium name="Pathogen Informatics"/>
            <person name="Doyle S."/>
        </authorList>
    </citation>
    <scope>NUCLEOTIDE SEQUENCE [LARGE SCALE GENOMIC DNA]</scope>
    <source>
        <strain evidence="2 3">NCTC10571</strain>
    </source>
</reference>
<proteinExistence type="predicted"/>
<dbReference type="InterPro" id="IPR029064">
    <property type="entry name" value="Ribosomal_eL30-like_sf"/>
</dbReference>
<keyword evidence="2" id="KW-0689">Ribosomal protein</keyword>
<evidence type="ECO:0000313" key="2">
    <source>
        <dbReference type="EMBL" id="STY70925.1"/>
    </source>
</evidence>
<evidence type="ECO:0000313" key="3">
    <source>
        <dbReference type="Proteomes" id="UP000255234"/>
    </source>
</evidence>
<keyword evidence="2" id="KW-0687">Ribonucleoprotein</keyword>
<dbReference type="RefSeq" id="WP_018999034.1">
    <property type="nucleotide sequence ID" value="NZ_UGPP01000001.1"/>
</dbReference>
<gene>
    <name evidence="2" type="ORF">NCTC10571_01075</name>
</gene>
<accession>A0A378NSZ9</accession>